<dbReference type="InterPro" id="IPR016039">
    <property type="entry name" value="Thiolase-like"/>
</dbReference>
<comment type="subcellular location">
    <subcellularLocation>
        <location evidence="5">Membrane</location>
        <topology evidence="5">Single-pass type II membrane protein</topology>
    </subcellularLocation>
</comment>
<evidence type="ECO:0000259" key="6">
    <source>
        <dbReference type="Pfam" id="PF02803"/>
    </source>
</evidence>
<reference evidence="7" key="1">
    <citation type="submission" date="2022-06" db="EMBL/GenBank/DDBJ databases">
        <title>Uncovering the hologenomic basis of an extraordinary plant invasion.</title>
        <authorList>
            <person name="Bieker V.C."/>
            <person name="Martin M.D."/>
            <person name="Gilbert T."/>
            <person name="Hodgins K."/>
            <person name="Battlay P."/>
            <person name="Petersen B."/>
            <person name="Wilson J."/>
        </authorList>
    </citation>
    <scope>NUCLEOTIDE SEQUENCE</scope>
    <source>
        <strain evidence="7">AA19_3_7</strain>
        <tissue evidence="7">Leaf</tissue>
    </source>
</reference>
<dbReference type="GO" id="GO:0016747">
    <property type="term" value="F:acyltransferase activity, transferring groups other than amino-acyl groups"/>
    <property type="evidence" value="ECO:0007669"/>
    <property type="project" value="InterPro"/>
</dbReference>
<accession>A0AAD5C4G4</accession>
<keyword evidence="2" id="KW-0689">Ribosomal protein</keyword>
<dbReference type="GO" id="GO:0008168">
    <property type="term" value="F:methyltransferase activity"/>
    <property type="evidence" value="ECO:0007669"/>
    <property type="project" value="UniProtKB-UniRule"/>
</dbReference>
<dbReference type="GO" id="GO:1990904">
    <property type="term" value="C:ribonucleoprotein complex"/>
    <property type="evidence" value="ECO:0007669"/>
    <property type="project" value="UniProtKB-KW"/>
</dbReference>
<dbReference type="GO" id="GO:0005768">
    <property type="term" value="C:endosome"/>
    <property type="evidence" value="ECO:0007669"/>
    <property type="project" value="TreeGrafter"/>
</dbReference>
<dbReference type="GO" id="GO:0003735">
    <property type="term" value="F:structural constituent of ribosome"/>
    <property type="evidence" value="ECO:0007669"/>
    <property type="project" value="InterPro"/>
</dbReference>
<sequence length="449" mass="50518">MVELSSSPLVDRENSKLRSQPYEEFYHQKLAKALSHDFEAKLLMLDIVNFTVKVMFQIVKFQALIRADFLCVLDWMEPVMLFSFSFMTTNALCDEAAEKSSKAYGYFLISKKLQLDPQKVNVNGGAMAIEHPLGATGNLLYSYNTPSISIHIKVLSIDDPEKHEIHNQYGKDALKEGMGGGGDGHDQSFFGGSLFSGGGGGSSRGRRKQCGEVVVHPLKVSLGDLYNGTSKKLSFTFAAALIANQLDCWVMNVVPVSGPNTLPVIYDRGLLGVMHDWCEPFDTYRRTYDLLHAADNWSEKAIRRKSTGTGRMRYLRKSTILNPPVNSLSVDVYIQRMERIFRMDFRCSFPVCKTLETARNFITKNEDRLATTRSFQSQFAAYKKADQMFADVQKHESWLSIELLTRKRIRGDLCLALLELVFSSSREDSPTPEIKNCRAWASGGNNCNS</sequence>
<dbReference type="GO" id="GO:0006412">
    <property type="term" value="P:translation"/>
    <property type="evidence" value="ECO:0007669"/>
    <property type="project" value="InterPro"/>
</dbReference>
<keyword evidence="3 5" id="KW-0325">Glycoprotein</keyword>
<comment type="similarity">
    <text evidence="5">Belongs to the methyltransferase superfamily.</text>
</comment>
<comment type="caution">
    <text evidence="7">The sequence shown here is derived from an EMBL/GenBank/DDBJ whole genome shotgun (WGS) entry which is preliminary data.</text>
</comment>
<keyword evidence="5" id="KW-0735">Signal-anchor</keyword>
<gene>
    <name evidence="7" type="ORF">M8C21_018982</name>
</gene>
<feature type="domain" description="Thiolase C-terminal" evidence="6">
    <location>
        <begin position="108"/>
        <end position="138"/>
    </location>
</feature>
<evidence type="ECO:0000256" key="5">
    <source>
        <dbReference type="RuleBase" id="RU366043"/>
    </source>
</evidence>
<proteinExistence type="inferred from homology"/>
<name>A0AAD5C4G4_AMBAR</name>
<dbReference type="PANTHER" id="PTHR10108:SF979">
    <property type="entry name" value="METHYLTRANSFERASE PMT11-RELATED"/>
    <property type="match status" value="1"/>
</dbReference>
<evidence type="ECO:0000256" key="1">
    <source>
        <dbReference type="ARBA" id="ARBA00022603"/>
    </source>
</evidence>
<evidence type="ECO:0000256" key="3">
    <source>
        <dbReference type="ARBA" id="ARBA00023180"/>
    </source>
</evidence>
<dbReference type="GO" id="GO:0005802">
    <property type="term" value="C:trans-Golgi network"/>
    <property type="evidence" value="ECO:0007669"/>
    <property type="project" value="TreeGrafter"/>
</dbReference>
<evidence type="ECO:0000313" key="8">
    <source>
        <dbReference type="Proteomes" id="UP001206925"/>
    </source>
</evidence>
<dbReference type="InterPro" id="IPR020617">
    <property type="entry name" value="Thiolase_C"/>
</dbReference>
<dbReference type="AlphaFoldDB" id="A0AAD5C4G4"/>
<dbReference type="GO" id="GO:0005840">
    <property type="term" value="C:ribosome"/>
    <property type="evidence" value="ECO:0007669"/>
    <property type="project" value="UniProtKB-KW"/>
</dbReference>
<evidence type="ECO:0000313" key="7">
    <source>
        <dbReference type="EMBL" id="KAI7734213.1"/>
    </source>
</evidence>
<dbReference type="PANTHER" id="PTHR10108">
    <property type="entry name" value="SAM-DEPENDENT METHYLTRANSFERASE"/>
    <property type="match status" value="1"/>
</dbReference>
<dbReference type="EC" id="2.1.1.-" evidence="5"/>
<protein>
    <recommendedName>
        <fullName evidence="5">Methyltransferase</fullName>
        <ecNumber evidence="5">2.1.1.-</ecNumber>
    </recommendedName>
</protein>
<dbReference type="Gene3D" id="2.20.25.30">
    <property type="match status" value="1"/>
</dbReference>
<dbReference type="InterPro" id="IPR004159">
    <property type="entry name" value="Put_SAM_MeTrfase"/>
</dbReference>
<organism evidence="7 8">
    <name type="scientific">Ambrosia artemisiifolia</name>
    <name type="common">Common ragweed</name>
    <dbReference type="NCBI Taxonomy" id="4212"/>
    <lineage>
        <taxon>Eukaryota</taxon>
        <taxon>Viridiplantae</taxon>
        <taxon>Streptophyta</taxon>
        <taxon>Embryophyta</taxon>
        <taxon>Tracheophyta</taxon>
        <taxon>Spermatophyta</taxon>
        <taxon>Magnoliopsida</taxon>
        <taxon>eudicotyledons</taxon>
        <taxon>Gunneridae</taxon>
        <taxon>Pentapetalae</taxon>
        <taxon>asterids</taxon>
        <taxon>campanulids</taxon>
        <taxon>Asterales</taxon>
        <taxon>Asteraceae</taxon>
        <taxon>Asteroideae</taxon>
        <taxon>Heliantheae alliance</taxon>
        <taxon>Heliantheae</taxon>
        <taxon>Ambrosia</taxon>
    </lineage>
</organism>
<dbReference type="Gene3D" id="3.40.47.10">
    <property type="match status" value="1"/>
</dbReference>
<evidence type="ECO:0000256" key="4">
    <source>
        <dbReference type="ARBA" id="ARBA00023274"/>
    </source>
</evidence>
<keyword evidence="4" id="KW-0687">Ribonucleoprotein</keyword>
<keyword evidence="5" id="KW-0808">Transferase</keyword>
<dbReference type="Pfam" id="PF02803">
    <property type="entry name" value="Thiolase_C"/>
    <property type="match status" value="1"/>
</dbReference>
<dbReference type="Pfam" id="PF03141">
    <property type="entry name" value="Methyltransf_29"/>
    <property type="match status" value="1"/>
</dbReference>
<dbReference type="InterPro" id="IPR011331">
    <property type="entry name" value="Ribosomal_eL37/eL43"/>
</dbReference>
<dbReference type="Proteomes" id="UP001206925">
    <property type="component" value="Unassembled WGS sequence"/>
</dbReference>
<keyword evidence="8" id="KW-1185">Reference proteome</keyword>
<evidence type="ECO:0000256" key="2">
    <source>
        <dbReference type="ARBA" id="ARBA00022980"/>
    </source>
</evidence>
<dbReference type="SUPFAM" id="SSF53901">
    <property type="entry name" value="Thiolase-like"/>
    <property type="match status" value="1"/>
</dbReference>
<dbReference type="GO" id="GO:0032259">
    <property type="term" value="P:methylation"/>
    <property type="evidence" value="ECO:0007669"/>
    <property type="project" value="UniProtKB-KW"/>
</dbReference>
<dbReference type="GO" id="GO:0016020">
    <property type="term" value="C:membrane"/>
    <property type="evidence" value="ECO:0007669"/>
    <property type="project" value="UniProtKB-SubCell"/>
</dbReference>
<keyword evidence="5" id="KW-0812">Transmembrane</keyword>
<keyword evidence="1 5" id="KW-0489">Methyltransferase</keyword>
<dbReference type="EMBL" id="JAMZMK010009783">
    <property type="protein sequence ID" value="KAI7734213.1"/>
    <property type="molecule type" value="Genomic_DNA"/>
</dbReference>